<keyword evidence="1" id="KW-0805">Transcription regulation</keyword>
<accession>A0ABT1DRE7</accession>
<evidence type="ECO:0000256" key="3">
    <source>
        <dbReference type="ARBA" id="ARBA00023163"/>
    </source>
</evidence>
<dbReference type="InterPro" id="IPR001647">
    <property type="entry name" value="HTH_TetR"/>
</dbReference>
<reference evidence="6 7" key="1">
    <citation type="submission" date="2022-06" db="EMBL/GenBank/DDBJ databases">
        <title>New Species of the Genus Actinoplanes, ActinopZanes ferrugineus.</title>
        <authorList>
            <person name="Ding P."/>
        </authorList>
    </citation>
    <scope>NUCLEOTIDE SEQUENCE [LARGE SCALE GENOMIC DNA]</scope>
    <source>
        <strain evidence="6 7">TRM88003</strain>
    </source>
</reference>
<sequence>MTELPWPPGARPARPAKTPLARGPIVRTALRIVRDEGVDAVSMRRLAAEFDTGPSSLYAHVRNKDELLQLMFDEMCGEVGVPELDPPRWKEQIKELARAGHAAMVSYNDLARAALATIPSGPNALRISDAMLGMALAGGVPSRIAALALDRIFLYITADAYEFSIWRRQAAGAAKQTFVDSISDRYLGYLRRLPPADYPNLVAHADDLVGGGPEARFDLGLELLVDGLDKYTTKSA</sequence>
<dbReference type="PANTHER" id="PTHR30055:SF151">
    <property type="entry name" value="TRANSCRIPTIONAL REGULATORY PROTEIN"/>
    <property type="match status" value="1"/>
</dbReference>
<evidence type="ECO:0000313" key="7">
    <source>
        <dbReference type="Proteomes" id="UP001523369"/>
    </source>
</evidence>
<dbReference type="PANTHER" id="PTHR30055">
    <property type="entry name" value="HTH-TYPE TRANSCRIPTIONAL REGULATOR RUTR"/>
    <property type="match status" value="1"/>
</dbReference>
<name>A0ABT1DRE7_9ACTN</name>
<dbReference type="Proteomes" id="UP001523369">
    <property type="component" value="Unassembled WGS sequence"/>
</dbReference>
<keyword evidence="2 4" id="KW-0238">DNA-binding</keyword>
<dbReference type="RefSeq" id="WP_253239498.1">
    <property type="nucleotide sequence ID" value="NZ_JAMYJR010000026.1"/>
</dbReference>
<dbReference type="SUPFAM" id="SSF46689">
    <property type="entry name" value="Homeodomain-like"/>
    <property type="match status" value="1"/>
</dbReference>
<comment type="caution">
    <text evidence="6">The sequence shown here is derived from an EMBL/GenBank/DDBJ whole genome shotgun (WGS) entry which is preliminary data.</text>
</comment>
<feature type="domain" description="HTH tetR-type" evidence="5">
    <location>
        <begin position="19"/>
        <end position="79"/>
    </location>
</feature>
<dbReference type="Gene3D" id="1.10.357.10">
    <property type="entry name" value="Tetracycline Repressor, domain 2"/>
    <property type="match status" value="1"/>
</dbReference>
<protein>
    <submittedName>
        <fullName evidence="6">TetR/AcrR family transcriptional regulator</fullName>
    </submittedName>
</protein>
<dbReference type="Pfam" id="PF00440">
    <property type="entry name" value="TetR_N"/>
    <property type="match status" value="1"/>
</dbReference>
<feature type="DNA-binding region" description="H-T-H motif" evidence="4">
    <location>
        <begin position="42"/>
        <end position="61"/>
    </location>
</feature>
<keyword evidence="7" id="KW-1185">Reference proteome</keyword>
<dbReference type="SUPFAM" id="SSF48498">
    <property type="entry name" value="Tetracyclin repressor-like, C-terminal domain"/>
    <property type="match status" value="1"/>
</dbReference>
<dbReference type="InterPro" id="IPR036271">
    <property type="entry name" value="Tet_transcr_reg_TetR-rel_C_sf"/>
</dbReference>
<dbReference type="InterPro" id="IPR009057">
    <property type="entry name" value="Homeodomain-like_sf"/>
</dbReference>
<evidence type="ECO:0000256" key="1">
    <source>
        <dbReference type="ARBA" id="ARBA00023015"/>
    </source>
</evidence>
<dbReference type="PROSITE" id="PS50977">
    <property type="entry name" value="HTH_TETR_2"/>
    <property type="match status" value="1"/>
</dbReference>
<evidence type="ECO:0000256" key="2">
    <source>
        <dbReference type="ARBA" id="ARBA00023125"/>
    </source>
</evidence>
<evidence type="ECO:0000313" key="6">
    <source>
        <dbReference type="EMBL" id="MCO8273421.1"/>
    </source>
</evidence>
<gene>
    <name evidence="6" type="ORF">M1L60_22775</name>
</gene>
<dbReference type="InterPro" id="IPR050109">
    <property type="entry name" value="HTH-type_TetR-like_transc_reg"/>
</dbReference>
<dbReference type="EMBL" id="JAMYJR010000026">
    <property type="protein sequence ID" value="MCO8273421.1"/>
    <property type="molecule type" value="Genomic_DNA"/>
</dbReference>
<organism evidence="6 7">
    <name type="scientific">Paractinoplanes aksuensis</name>
    <dbReference type="NCBI Taxonomy" id="2939490"/>
    <lineage>
        <taxon>Bacteria</taxon>
        <taxon>Bacillati</taxon>
        <taxon>Actinomycetota</taxon>
        <taxon>Actinomycetes</taxon>
        <taxon>Micromonosporales</taxon>
        <taxon>Micromonosporaceae</taxon>
        <taxon>Paractinoplanes</taxon>
    </lineage>
</organism>
<dbReference type="InterPro" id="IPR004111">
    <property type="entry name" value="Repressor_TetR_C"/>
</dbReference>
<keyword evidence="3" id="KW-0804">Transcription</keyword>
<proteinExistence type="predicted"/>
<dbReference type="Pfam" id="PF02909">
    <property type="entry name" value="TetR_C_1"/>
    <property type="match status" value="1"/>
</dbReference>
<evidence type="ECO:0000259" key="5">
    <source>
        <dbReference type="PROSITE" id="PS50977"/>
    </source>
</evidence>
<evidence type="ECO:0000256" key="4">
    <source>
        <dbReference type="PROSITE-ProRule" id="PRU00335"/>
    </source>
</evidence>